<keyword evidence="1" id="KW-1185">Reference proteome</keyword>
<dbReference type="RefSeq" id="XP_039117476.1">
    <property type="nucleotide sequence ID" value="XM_039261542.1"/>
</dbReference>
<dbReference type="AlphaFoldDB" id="A0AB40AR53"/>
<sequence length="267" mass="31499">MVTQRDRVQVSQEFLSCGSAHCSVESECIIPWRTRLDHMTMADVIHNECWDFNTHNGLLGNNISEHWNGWTKLWTLKNGPRVKYFIWLIFMDKFANGSWLTCYNYSHFVVSLIATCAWFHWKNRCDVIFRNVQLSSYNAVCKALAHVNDFTICNKNFHGWNLICNNFSWADGPFLFMVFLWLCKRRLQTRSDYSGRSITIYLGKEHSDQAYLHQQQCHQSCFNGHSSINFLAVHRYYLQHQISFEYEWQSITPPHTFILDGPCDQPC</sequence>
<reference evidence="2" key="1">
    <citation type="submission" date="2025-08" db="UniProtKB">
        <authorList>
            <consortium name="RefSeq"/>
        </authorList>
    </citation>
    <scope>IDENTIFICATION</scope>
</reference>
<organism evidence="1 2">
    <name type="scientific">Dioscorea cayennensis subsp. rotundata</name>
    <name type="common">White Guinea yam</name>
    <name type="synonym">Dioscorea rotundata</name>
    <dbReference type="NCBI Taxonomy" id="55577"/>
    <lineage>
        <taxon>Eukaryota</taxon>
        <taxon>Viridiplantae</taxon>
        <taxon>Streptophyta</taxon>
        <taxon>Embryophyta</taxon>
        <taxon>Tracheophyta</taxon>
        <taxon>Spermatophyta</taxon>
        <taxon>Magnoliopsida</taxon>
        <taxon>Liliopsida</taxon>
        <taxon>Dioscoreales</taxon>
        <taxon>Dioscoreaceae</taxon>
        <taxon>Dioscorea</taxon>
    </lineage>
</organism>
<evidence type="ECO:0000313" key="2">
    <source>
        <dbReference type="RefSeq" id="XP_039117476.1"/>
    </source>
</evidence>
<dbReference type="Proteomes" id="UP001515500">
    <property type="component" value="Chromosome 26"/>
</dbReference>
<accession>A0AB40AR53</accession>
<evidence type="ECO:0000313" key="1">
    <source>
        <dbReference type="Proteomes" id="UP001515500"/>
    </source>
</evidence>
<dbReference type="GeneID" id="120253217"/>
<proteinExistence type="predicted"/>
<name>A0AB40AR53_DIOCR</name>
<protein>
    <submittedName>
        <fullName evidence="2">Uncharacterized protein LOC120253217</fullName>
    </submittedName>
</protein>
<gene>
    <name evidence="2" type="primary">LOC120253217</name>
</gene>